<keyword evidence="3" id="KW-1185">Reference proteome</keyword>
<dbReference type="Pfam" id="PF00903">
    <property type="entry name" value="Glyoxalase"/>
    <property type="match status" value="1"/>
</dbReference>
<dbReference type="Proteomes" id="UP000291485">
    <property type="component" value="Unassembled WGS sequence"/>
</dbReference>
<evidence type="ECO:0000313" key="2">
    <source>
        <dbReference type="EMBL" id="TCD02114.1"/>
    </source>
</evidence>
<dbReference type="InterPro" id="IPR037523">
    <property type="entry name" value="VOC_core"/>
</dbReference>
<dbReference type="InterPro" id="IPR029068">
    <property type="entry name" value="Glyas_Bleomycin-R_OHBP_Dase"/>
</dbReference>
<feature type="domain" description="VOC" evidence="1">
    <location>
        <begin position="3"/>
        <end position="119"/>
    </location>
</feature>
<name>A0A4R0NSP7_9SPHI</name>
<dbReference type="EMBL" id="SJSN01000018">
    <property type="protein sequence ID" value="TCD02114.1"/>
    <property type="molecule type" value="Genomic_DNA"/>
</dbReference>
<organism evidence="2 3">
    <name type="scientific">Pedobacter frigidisoli</name>
    <dbReference type="NCBI Taxonomy" id="2530455"/>
    <lineage>
        <taxon>Bacteria</taxon>
        <taxon>Pseudomonadati</taxon>
        <taxon>Bacteroidota</taxon>
        <taxon>Sphingobacteriia</taxon>
        <taxon>Sphingobacteriales</taxon>
        <taxon>Sphingobacteriaceae</taxon>
        <taxon>Pedobacter</taxon>
    </lineage>
</organism>
<comment type="caution">
    <text evidence="2">The sequence shown here is derived from an EMBL/GenBank/DDBJ whole genome shotgun (WGS) entry which is preliminary data.</text>
</comment>
<sequence>MRKLDFASLQVRDLEASKTFYTNQLGFEFSGMSNPQACVFKFNKGEASFAIRTPIGNIDGKELGVGASLWFAINEQIEELESQLTEKGVTLLGTINNTPFGKTLMVRDPDGYIITFLEQTKTSNND</sequence>
<dbReference type="AlphaFoldDB" id="A0A4R0NSP7"/>
<gene>
    <name evidence="2" type="ORF">EZ449_18810</name>
</gene>
<dbReference type="RefSeq" id="WP_131561798.1">
    <property type="nucleotide sequence ID" value="NZ_SJSN01000018.1"/>
</dbReference>
<dbReference type="Gene3D" id="3.10.180.10">
    <property type="entry name" value="2,3-Dihydroxybiphenyl 1,2-Dioxygenase, domain 1"/>
    <property type="match status" value="1"/>
</dbReference>
<dbReference type="InterPro" id="IPR004360">
    <property type="entry name" value="Glyas_Fos-R_dOase_dom"/>
</dbReference>
<dbReference type="OrthoDB" id="9796521at2"/>
<dbReference type="PROSITE" id="PS51819">
    <property type="entry name" value="VOC"/>
    <property type="match status" value="1"/>
</dbReference>
<evidence type="ECO:0000259" key="1">
    <source>
        <dbReference type="PROSITE" id="PS51819"/>
    </source>
</evidence>
<protein>
    <submittedName>
        <fullName evidence="2">VOC family protein</fullName>
    </submittedName>
</protein>
<accession>A0A4R0NSP7</accession>
<dbReference type="CDD" id="cd06587">
    <property type="entry name" value="VOC"/>
    <property type="match status" value="1"/>
</dbReference>
<reference evidence="2 3" key="1">
    <citation type="submission" date="2019-02" db="EMBL/GenBank/DDBJ databases">
        <title>Pedobacter sp. RP-3-11 sp. nov., isolated from Arctic soil.</title>
        <authorList>
            <person name="Dahal R.H."/>
        </authorList>
    </citation>
    <scope>NUCLEOTIDE SEQUENCE [LARGE SCALE GENOMIC DNA]</scope>
    <source>
        <strain evidence="2 3">RP-3-11</strain>
    </source>
</reference>
<evidence type="ECO:0000313" key="3">
    <source>
        <dbReference type="Proteomes" id="UP000291485"/>
    </source>
</evidence>
<dbReference type="SUPFAM" id="SSF54593">
    <property type="entry name" value="Glyoxalase/Bleomycin resistance protein/Dihydroxybiphenyl dioxygenase"/>
    <property type="match status" value="1"/>
</dbReference>
<proteinExistence type="predicted"/>